<feature type="compositionally biased region" description="Low complexity" evidence="1">
    <location>
        <begin position="20"/>
        <end position="35"/>
    </location>
</feature>
<dbReference type="STRING" id="6280.A0A0N4TG44"/>
<gene>
    <name evidence="2" type="ORF">BPAG_LOCUS7145</name>
</gene>
<dbReference type="AlphaFoldDB" id="A0A0N4TG44"/>
<reference evidence="4" key="1">
    <citation type="submission" date="2017-02" db="UniProtKB">
        <authorList>
            <consortium name="WormBaseParasite"/>
        </authorList>
    </citation>
    <scope>IDENTIFICATION</scope>
</reference>
<organism evidence="4">
    <name type="scientific">Brugia pahangi</name>
    <name type="common">Filarial nematode worm</name>
    <dbReference type="NCBI Taxonomy" id="6280"/>
    <lineage>
        <taxon>Eukaryota</taxon>
        <taxon>Metazoa</taxon>
        <taxon>Ecdysozoa</taxon>
        <taxon>Nematoda</taxon>
        <taxon>Chromadorea</taxon>
        <taxon>Rhabditida</taxon>
        <taxon>Spirurina</taxon>
        <taxon>Spiruromorpha</taxon>
        <taxon>Filarioidea</taxon>
        <taxon>Onchocercidae</taxon>
        <taxon>Brugia</taxon>
    </lineage>
</organism>
<dbReference type="EMBL" id="UZAD01007636">
    <property type="protein sequence ID" value="VDN88331.1"/>
    <property type="molecule type" value="Genomic_DNA"/>
</dbReference>
<evidence type="ECO:0000256" key="1">
    <source>
        <dbReference type="SAM" id="MobiDB-lite"/>
    </source>
</evidence>
<dbReference type="WBParaSite" id="BPAG_0000718201-mRNA-1">
    <property type="protein sequence ID" value="BPAG_0000718201-mRNA-1"/>
    <property type="gene ID" value="BPAG_0000718201"/>
</dbReference>
<evidence type="ECO:0000313" key="4">
    <source>
        <dbReference type="WBParaSite" id="BPAG_0000718201-mRNA-1"/>
    </source>
</evidence>
<protein>
    <submittedName>
        <fullName evidence="4">Ovule protein</fullName>
    </submittedName>
</protein>
<sequence>MGTQSREQSSVTLQRKNGLSSSSSSASSASSSSSSKIQTFHDAISHFKKNDRVKTYDMQVYPAFMY</sequence>
<reference evidence="2 3" key="2">
    <citation type="submission" date="2018-11" db="EMBL/GenBank/DDBJ databases">
        <authorList>
            <consortium name="Pathogen Informatics"/>
        </authorList>
    </citation>
    <scope>NUCLEOTIDE SEQUENCE [LARGE SCALE GENOMIC DNA]</scope>
</reference>
<accession>A0A0N4TG44</accession>
<feature type="region of interest" description="Disordered" evidence="1">
    <location>
        <begin position="1"/>
        <end position="36"/>
    </location>
</feature>
<evidence type="ECO:0000313" key="2">
    <source>
        <dbReference type="EMBL" id="VDN88331.1"/>
    </source>
</evidence>
<name>A0A0N4TG44_BRUPA</name>
<proteinExistence type="predicted"/>
<keyword evidence="3" id="KW-1185">Reference proteome</keyword>
<evidence type="ECO:0000313" key="3">
    <source>
        <dbReference type="Proteomes" id="UP000278627"/>
    </source>
</evidence>
<dbReference type="Proteomes" id="UP000278627">
    <property type="component" value="Unassembled WGS sequence"/>
</dbReference>
<feature type="compositionally biased region" description="Polar residues" evidence="1">
    <location>
        <begin position="1"/>
        <end position="19"/>
    </location>
</feature>